<feature type="compositionally biased region" description="Pro residues" evidence="1">
    <location>
        <begin position="100"/>
        <end position="111"/>
    </location>
</feature>
<dbReference type="OrthoDB" id="7185043at2"/>
<protein>
    <submittedName>
        <fullName evidence="2">Uncharacterized protein</fullName>
    </submittedName>
</protein>
<name>A0A328AJE5_9CAUL</name>
<accession>A0A328AJE5</accession>
<gene>
    <name evidence="2" type="ORF">DJ017_11310</name>
</gene>
<reference evidence="3" key="1">
    <citation type="submission" date="2018-05" db="EMBL/GenBank/DDBJ databases">
        <authorList>
            <person name="Li X."/>
        </authorList>
    </citation>
    <scope>NUCLEOTIDE SEQUENCE [LARGE SCALE GENOMIC DNA]</scope>
    <source>
        <strain evidence="3">LX32</strain>
    </source>
</reference>
<dbReference type="EMBL" id="QFYQ01000001">
    <property type="protein sequence ID" value="RAK55063.1"/>
    <property type="molecule type" value="Genomic_DNA"/>
</dbReference>
<evidence type="ECO:0000313" key="3">
    <source>
        <dbReference type="Proteomes" id="UP000249254"/>
    </source>
</evidence>
<feature type="compositionally biased region" description="Basic and acidic residues" evidence="1">
    <location>
        <begin position="206"/>
        <end position="222"/>
    </location>
</feature>
<evidence type="ECO:0000256" key="1">
    <source>
        <dbReference type="SAM" id="MobiDB-lite"/>
    </source>
</evidence>
<comment type="caution">
    <text evidence="2">The sequence shown here is derived from an EMBL/GenBank/DDBJ whole genome shotgun (WGS) entry which is preliminary data.</text>
</comment>
<dbReference type="Proteomes" id="UP000249254">
    <property type="component" value="Unassembled WGS sequence"/>
</dbReference>
<dbReference type="AlphaFoldDB" id="A0A328AJE5"/>
<feature type="region of interest" description="Disordered" evidence="1">
    <location>
        <begin position="162"/>
        <end position="222"/>
    </location>
</feature>
<dbReference type="RefSeq" id="WP_111528813.1">
    <property type="nucleotide sequence ID" value="NZ_QFYQ01000001.1"/>
</dbReference>
<proteinExistence type="predicted"/>
<organism evidence="2 3">
    <name type="scientific">Phenylobacterium soli</name>
    <dbReference type="NCBI Taxonomy" id="2170551"/>
    <lineage>
        <taxon>Bacteria</taxon>
        <taxon>Pseudomonadati</taxon>
        <taxon>Pseudomonadota</taxon>
        <taxon>Alphaproteobacteria</taxon>
        <taxon>Caulobacterales</taxon>
        <taxon>Caulobacteraceae</taxon>
        <taxon>Phenylobacterium</taxon>
    </lineage>
</organism>
<feature type="compositionally biased region" description="Basic and acidic residues" evidence="1">
    <location>
        <begin position="176"/>
        <end position="188"/>
    </location>
</feature>
<evidence type="ECO:0000313" key="2">
    <source>
        <dbReference type="EMBL" id="RAK55063.1"/>
    </source>
</evidence>
<keyword evidence="3" id="KW-1185">Reference proteome</keyword>
<feature type="region of interest" description="Disordered" evidence="1">
    <location>
        <begin position="86"/>
        <end position="114"/>
    </location>
</feature>
<sequence>MSAARRGRKIGAIAVSAVIHAVLLTAVALHAPSLFIPHESRGPPEPIIPILLMPRTPPAPRAAGVAPAPIRLHRRQLRYAPKELPVPPLHVPEPKTQPASPAPPVFRPAPLPRGGQKEELRLTLRRSAIGCANPEAAGLSREEREACAEQLGQGAGAAPFRGLGLPAGKQGALERAGARKEAERRYKEAPPPAGLSQGGPGATAEDLGRSLGNDRPKASAPF</sequence>